<dbReference type="Pfam" id="PF04228">
    <property type="entry name" value="Zn_peptidase"/>
    <property type="match status" value="1"/>
</dbReference>
<reference evidence="7 8" key="1">
    <citation type="submission" date="2019-05" db="EMBL/GenBank/DDBJ databases">
        <authorList>
            <consortium name="Pathogen Informatics"/>
        </authorList>
    </citation>
    <scope>NUCLEOTIDE SEQUENCE [LARGE SCALE GENOMIC DNA]</scope>
    <source>
        <strain evidence="7 8">NCTC5386</strain>
    </source>
</reference>
<dbReference type="PANTHER" id="PTHR30168:SF0">
    <property type="entry name" value="INNER MEMBRANE PROTEIN"/>
    <property type="match status" value="1"/>
</dbReference>
<gene>
    <name evidence="7" type="ORF">NCTC5386_01047</name>
</gene>
<evidence type="ECO:0000256" key="5">
    <source>
        <dbReference type="SAM" id="MobiDB-lite"/>
    </source>
</evidence>
<accession>A0A4U9XLV3</accession>
<evidence type="ECO:0000313" key="8">
    <source>
        <dbReference type="Proteomes" id="UP000394068"/>
    </source>
</evidence>
<evidence type="ECO:0000313" key="7">
    <source>
        <dbReference type="EMBL" id="VTS13608.1"/>
    </source>
</evidence>
<evidence type="ECO:0000256" key="2">
    <source>
        <dbReference type="ARBA" id="ARBA00022692"/>
    </source>
</evidence>
<evidence type="ECO:0000256" key="6">
    <source>
        <dbReference type="SAM" id="Phobius"/>
    </source>
</evidence>
<dbReference type="Proteomes" id="UP000394068">
    <property type="component" value="Unassembled WGS sequence"/>
</dbReference>
<keyword evidence="3 6" id="KW-1133">Transmembrane helix</keyword>
<dbReference type="AlphaFoldDB" id="A0A4U9XLV3"/>
<dbReference type="EMBL" id="CABEHT010000001">
    <property type="protein sequence ID" value="VTS13608.1"/>
    <property type="molecule type" value="Genomic_DNA"/>
</dbReference>
<name>A0A4U9XLV3_9STRE</name>
<proteinExistence type="predicted"/>
<dbReference type="InterPro" id="IPR007343">
    <property type="entry name" value="Uncharacterised_pept_Zn_put"/>
</dbReference>
<sequence length="305" mass="33868">MKTDDLRESQHVEDRRNESSGSYTGGGSGAGLLLQLLFSRGGWKTKLLLLILFLVMGAGGLTGILNEGHSTHNNNPYQSTKVARTSGDKASDQQVQFVSKVFASTEDFWTKEFEKRGKTYKKPTLVLYTGSITTACGQGQASSGPFYCSGDNKVYLDISFYNELSEKYGAAGDFAMAYVIAHEVGHHVQNELDIMEKYTNARKGKNQTDANKLNVQLELQADYYAGAWANYVRHQGLLDKGDIEEAMRAANAVGDDTLQKETYGKTVPDSFTHGTSEQRQRWFDKGYHYGDIEHGNTFEIAYNSL</sequence>
<organism evidence="7 8">
    <name type="scientific">Streptococcus pseudoporcinus</name>
    <dbReference type="NCBI Taxonomy" id="361101"/>
    <lineage>
        <taxon>Bacteria</taxon>
        <taxon>Bacillati</taxon>
        <taxon>Bacillota</taxon>
        <taxon>Bacilli</taxon>
        <taxon>Lactobacillales</taxon>
        <taxon>Streptococcaceae</taxon>
        <taxon>Streptococcus</taxon>
    </lineage>
</organism>
<feature type="compositionally biased region" description="Basic and acidic residues" evidence="5">
    <location>
        <begin position="1"/>
        <end position="18"/>
    </location>
</feature>
<comment type="subcellular location">
    <subcellularLocation>
        <location evidence="1">Membrane</location>
        <topology evidence="1">Single-pass membrane protein</topology>
    </subcellularLocation>
</comment>
<keyword evidence="4 6" id="KW-0472">Membrane</keyword>
<feature type="transmembrane region" description="Helical" evidence="6">
    <location>
        <begin position="47"/>
        <end position="65"/>
    </location>
</feature>
<evidence type="ECO:0000256" key="1">
    <source>
        <dbReference type="ARBA" id="ARBA00004167"/>
    </source>
</evidence>
<feature type="region of interest" description="Disordered" evidence="5">
    <location>
        <begin position="1"/>
        <end position="25"/>
    </location>
</feature>
<dbReference type="RefSeq" id="WP_077322673.1">
    <property type="nucleotide sequence ID" value="NZ_CABEHT010000001.1"/>
</dbReference>
<keyword evidence="2 6" id="KW-0812">Transmembrane</keyword>
<protein>
    <submittedName>
        <fullName evidence="7">Neutral zinc metallopeptidase</fullName>
    </submittedName>
</protein>
<evidence type="ECO:0000256" key="3">
    <source>
        <dbReference type="ARBA" id="ARBA00022989"/>
    </source>
</evidence>
<evidence type="ECO:0000256" key="4">
    <source>
        <dbReference type="ARBA" id="ARBA00023136"/>
    </source>
</evidence>
<dbReference type="GO" id="GO:0016020">
    <property type="term" value="C:membrane"/>
    <property type="evidence" value="ECO:0007669"/>
    <property type="project" value="UniProtKB-SubCell"/>
</dbReference>
<dbReference type="PANTHER" id="PTHR30168">
    <property type="entry name" value="PUTATIVE MEMBRANE PROTEIN YPFJ"/>
    <property type="match status" value="1"/>
</dbReference>